<comment type="caution">
    <text evidence="4">The sequence shown here is derived from an EMBL/GenBank/DDBJ whole genome shotgun (WGS) entry which is preliminary data.</text>
</comment>
<evidence type="ECO:0000313" key="5">
    <source>
        <dbReference type="Proteomes" id="UP000323505"/>
    </source>
</evidence>
<proteinExistence type="inferred from homology"/>
<dbReference type="SUPFAM" id="SSF56300">
    <property type="entry name" value="Metallo-dependent phosphatases"/>
    <property type="match status" value="1"/>
</dbReference>
<feature type="region of interest" description="Disordered" evidence="2">
    <location>
        <begin position="1"/>
        <end position="27"/>
    </location>
</feature>
<gene>
    <name evidence="4" type="ORF">FXF68_18220</name>
</gene>
<sequence>MGTSACIRKAPNARRPPRGREPTRGRGATSVLLVGALGFAALSGCSGDNEHPAGQRGATESAAPGSSRFTVAGTGDFLLHEPVTKQAAADARARDKKGFDFTPMLAQLKPYIGKADLGVCHVETPLAPPSGPFEGYPMFSSPPQIADAIRGVGYDTCSTASNHSLDQGEPGVRRTIDDLNRVDLRHAGTARSPEEAKQINLMTVKGVKVAQLSYTYGTNGISAPGGKTWLVNTPINPDRVLSDAARAKQAGAEVVILSLHWGTEYQHAATPEQRRLARTLLASNNVDLIIGCHAHVVQPFEQINGKWVVYGMGNQVANPTANEQTTHEGLIAWLTFSRDAQKRWRAQPAFVPTLVTAGPPIRLRTLGKNSGNQATVDRTTKVVRSLGFNVPIASPPK</sequence>
<reference evidence="4 5" key="1">
    <citation type="submission" date="2019-08" db="EMBL/GenBank/DDBJ databases">
        <title>Actinomadura sp. nov. CYP1-5 isolated from mountain soil.</title>
        <authorList>
            <person name="Songsumanus A."/>
            <person name="Kuncharoen N."/>
            <person name="Kudo T."/>
            <person name="Yuki M."/>
            <person name="Igarashi Y."/>
            <person name="Tanasupawat S."/>
        </authorList>
    </citation>
    <scope>NUCLEOTIDE SEQUENCE [LARGE SCALE GENOMIC DNA]</scope>
    <source>
        <strain evidence="4 5">CYP1-5</strain>
    </source>
</reference>
<dbReference type="RefSeq" id="WP_148760598.1">
    <property type="nucleotide sequence ID" value="NZ_VSRQ01000003.1"/>
</dbReference>
<accession>A0A5D3FNR0</accession>
<dbReference type="SMART" id="SM00854">
    <property type="entry name" value="PGA_cap"/>
    <property type="match status" value="1"/>
</dbReference>
<dbReference type="EMBL" id="VSRQ01000003">
    <property type="protein sequence ID" value="TYK49654.1"/>
    <property type="molecule type" value="Genomic_DNA"/>
</dbReference>
<dbReference type="CDD" id="cd07381">
    <property type="entry name" value="MPP_CapA"/>
    <property type="match status" value="1"/>
</dbReference>
<dbReference type="PANTHER" id="PTHR33393">
    <property type="entry name" value="POLYGLUTAMINE SYNTHESIS ACCESSORY PROTEIN RV0574C-RELATED"/>
    <property type="match status" value="1"/>
</dbReference>
<dbReference type="AlphaFoldDB" id="A0A5D3FNR0"/>
<comment type="similarity">
    <text evidence="1">Belongs to the CapA family.</text>
</comment>
<dbReference type="InterPro" id="IPR029052">
    <property type="entry name" value="Metallo-depent_PP-like"/>
</dbReference>
<organism evidence="4 5">
    <name type="scientific">Actinomadura decatromicini</name>
    <dbReference type="NCBI Taxonomy" id="2604572"/>
    <lineage>
        <taxon>Bacteria</taxon>
        <taxon>Bacillati</taxon>
        <taxon>Actinomycetota</taxon>
        <taxon>Actinomycetes</taxon>
        <taxon>Streptosporangiales</taxon>
        <taxon>Thermomonosporaceae</taxon>
        <taxon>Actinomadura</taxon>
    </lineage>
</organism>
<evidence type="ECO:0000256" key="2">
    <source>
        <dbReference type="SAM" id="MobiDB-lite"/>
    </source>
</evidence>
<keyword evidence="5" id="KW-1185">Reference proteome</keyword>
<evidence type="ECO:0000259" key="3">
    <source>
        <dbReference type="SMART" id="SM00854"/>
    </source>
</evidence>
<dbReference type="InterPro" id="IPR019079">
    <property type="entry name" value="Capsule_synth_CapA"/>
</dbReference>
<dbReference type="Gene3D" id="3.60.21.10">
    <property type="match status" value="1"/>
</dbReference>
<dbReference type="PANTHER" id="PTHR33393:SF13">
    <property type="entry name" value="PGA BIOSYNTHESIS PROTEIN CAPA"/>
    <property type="match status" value="1"/>
</dbReference>
<dbReference type="Pfam" id="PF09587">
    <property type="entry name" value="PGA_cap"/>
    <property type="match status" value="1"/>
</dbReference>
<protein>
    <submittedName>
        <fullName evidence="4">CapA family protein</fullName>
    </submittedName>
</protein>
<dbReference type="InterPro" id="IPR052169">
    <property type="entry name" value="CW_Biosynth-Accessory"/>
</dbReference>
<evidence type="ECO:0000256" key="1">
    <source>
        <dbReference type="ARBA" id="ARBA00005662"/>
    </source>
</evidence>
<dbReference type="Proteomes" id="UP000323505">
    <property type="component" value="Unassembled WGS sequence"/>
</dbReference>
<feature type="domain" description="Capsule synthesis protein CapA" evidence="3">
    <location>
        <begin position="70"/>
        <end position="319"/>
    </location>
</feature>
<feature type="region of interest" description="Disordered" evidence="2">
    <location>
        <begin position="48"/>
        <end position="67"/>
    </location>
</feature>
<name>A0A5D3FNR0_9ACTN</name>
<evidence type="ECO:0000313" key="4">
    <source>
        <dbReference type="EMBL" id="TYK49654.1"/>
    </source>
</evidence>